<keyword evidence="4 6" id="KW-1133">Transmembrane helix</keyword>
<feature type="transmembrane region" description="Helical" evidence="6">
    <location>
        <begin position="38"/>
        <end position="61"/>
    </location>
</feature>
<dbReference type="Pfam" id="PF00892">
    <property type="entry name" value="EamA"/>
    <property type="match status" value="2"/>
</dbReference>
<keyword evidence="3 6" id="KW-0812">Transmembrane</keyword>
<evidence type="ECO:0000313" key="8">
    <source>
        <dbReference type="EMBL" id="UXI68181.1"/>
    </source>
</evidence>
<reference evidence="8" key="1">
    <citation type="submission" date="2022-09" db="EMBL/GenBank/DDBJ databases">
        <title>Tahibacter sp. nov., isolated from a fresh water.</title>
        <authorList>
            <person name="Baek J.H."/>
            <person name="Lee J.K."/>
            <person name="Kim J.M."/>
            <person name="Jeon C.O."/>
        </authorList>
    </citation>
    <scope>NUCLEOTIDE SEQUENCE</scope>
    <source>
        <strain evidence="8">W38</strain>
    </source>
</reference>
<evidence type="ECO:0000259" key="7">
    <source>
        <dbReference type="Pfam" id="PF00892"/>
    </source>
</evidence>
<feature type="transmembrane region" description="Helical" evidence="6">
    <location>
        <begin position="124"/>
        <end position="143"/>
    </location>
</feature>
<evidence type="ECO:0000313" key="9">
    <source>
        <dbReference type="Proteomes" id="UP001064632"/>
    </source>
</evidence>
<organism evidence="8 9">
    <name type="scientific">Tahibacter amnicola</name>
    <dbReference type="NCBI Taxonomy" id="2976241"/>
    <lineage>
        <taxon>Bacteria</taxon>
        <taxon>Pseudomonadati</taxon>
        <taxon>Pseudomonadota</taxon>
        <taxon>Gammaproteobacteria</taxon>
        <taxon>Lysobacterales</taxon>
        <taxon>Rhodanobacteraceae</taxon>
        <taxon>Tahibacter</taxon>
    </lineage>
</organism>
<feature type="transmembrane region" description="Helical" evidence="6">
    <location>
        <begin position="149"/>
        <end position="168"/>
    </location>
</feature>
<evidence type="ECO:0000256" key="6">
    <source>
        <dbReference type="SAM" id="Phobius"/>
    </source>
</evidence>
<feature type="transmembrane region" description="Helical" evidence="6">
    <location>
        <begin position="180"/>
        <end position="202"/>
    </location>
</feature>
<name>A0ABY6BDS1_9GAMM</name>
<dbReference type="InterPro" id="IPR050638">
    <property type="entry name" value="AA-Vitamin_Transporters"/>
</dbReference>
<dbReference type="EMBL" id="CP104694">
    <property type="protein sequence ID" value="UXI68181.1"/>
    <property type="molecule type" value="Genomic_DNA"/>
</dbReference>
<sequence>MTTDSARRSALVALLLLTLVWGYNWIVMKQVLRDCGPFHFAAIRAVLATLVLVIAMALRGVPLKPPPLLGTAALGLFQTTAFQGLVQWALVEGAAGKTALLVYTMPFWLILPAWWLLHERPRRAQLAWTALAGAGLVLVLQPWRGLGGLGSALLALAAGLAWSISVVISKRMSAGGEVSALSLTTWQMGFGAIGLVLIALLVPERAIAWTPGFIAGLAYNAVLASGLAWVLWAMVVQRLPATVAGITSLAVPLTGFVFAWVLLGERPLPIEAGGIALVAAALVGITRPARQPEE</sequence>
<feature type="transmembrane region" description="Helical" evidence="6">
    <location>
        <begin position="98"/>
        <end position="117"/>
    </location>
</feature>
<dbReference type="RefSeq" id="WP_261695143.1">
    <property type="nucleotide sequence ID" value="NZ_CP104694.1"/>
</dbReference>
<dbReference type="InterPro" id="IPR000620">
    <property type="entry name" value="EamA_dom"/>
</dbReference>
<dbReference type="SUPFAM" id="SSF103481">
    <property type="entry name" value="Multidrug resistance efflux transporter EmrE"/>
    <property type="match status" value="2"/>
</dbReference>
<feature type="domain" description="EamA" evidence="7">
    <location>
        <begin position="152"/>
        <end position="286"/>
    </location>
</feature>
<gene>
    <name evidence="8" type="ORF">N4264_00570</name>
</gene>
<feature type="transmembrane region" description="Helical" evidence="6">
    <location>
        <begin position="268"/>
        <end position="286"/>
    </location>
</feature>
<dbReference type="PANTHER" id="PTHR32322:SF2">
    <property type="entry name" value="EAMA DOMAIN-CONTAINING PROTEIN"/>
    <property type="match status" value="1"/>
</dbReference>
<protein>
    <submittedName>
        <fullName evidence="8">DMT family transporter</fullName>
    </submittedName>
</protein>
<feature type="transmembrane region" description="Helical" evidence="6">
    <location>
        <begin position="208"/>
        <end position="232"/>
    </location>
</feature>
<evidence type="ECO:0000256" key="5">
    <source>
        <dbReference type="ARBA" id="ARBA00023136"/>
    </source>
</evidence>
<comment type="subcellular location">
    <subcellularLocation>
        <location evidence="1">Membrane</location>
        <topology evidence="1">Multi-pass membrane protein</topology>
    </subcellularLocation>
</comment>
<keyword evidence="9" id="KW-1185">Reference proteome</keyword>
<feature type="transmembrane region" description="Helical" evidence="6">
    <location>
        <begin position="239"/>
        <end position="262"/>
    </location>
</feature>
<dbReference type="PANTHER" id="PTHR32322">
    <property type="entry name" value="INNER MEMBRANE TRANSPORTER"/>
    <property type="match status" value="1"/>
</dbReference>
<evidence type="ECO:0000256" key="4">
    <source>
        <dbReference type="ARBA" id="ARBA00022989"/>
    </source>
</evidence>
<proteinExistence type="inferred from homology"/>
<feature type="domain" description="EamA" evidence="7">
    <location>
        <begin position="10"/>
        <end position="140"/>
    </location>
</feature>
<dbReference type="InterPro" id="IPR037185">
    <property type="entry name" value="EmrE-like"/>
</dbReference>
<dbReference type="Proteomes" id="UP001064632">
    <property type="component" value="Chromosome"/>
</dbReference>
<evidence type="ECO:0000256" key="1">
    <source>
        <dbReference type="ARBA" id="ARBA00004141"/>
    </source>
</evidence>
<comment type="similarity">
    <text evidence="2">Belongs to the EamA transporter family.</text>
</comment>
<evidence type="ECO:0000256" key="3">
    <source>
        <dbReference type="ARBA" id="ARBA00022692"/>
    </source>
</evidence>
<evidence type="ECO:0000256" key="2">
    <source>
        <dbReference type="ARBA" id="ARBA00007362"/>
    </source>
</evidence>
<accession>A0ABY6BDS1</accession>
<keyword evidence="5 6" id="KW-0472">Membrane</keyword>